<keyword evidence="2" id="KW-1185">Reference proteome</keyword>
<evidence type="ECO:0000313" key="2">
    <source>
        <dbReference type="Proteomes" id="UP000192738"/>
    </source>
</evidence>
<dbReference type="Pfam" id="PF10050">
    <property type="entry name" value="DUF2284"/>
    <property type="match status" value="1"/>
</dbReference>
<dbReference type="STRING" id="112901.SAMN04488500_103273"/>
<dbReference type="InterPro" id="IPR019271">
    <property type="entry name" value="DUF2284_metal-binding"/>
</dbReference>
<accession>A0A1W1ZFW5</accession>
<reference evidence="1 2" key="1">
    <citation type="submission" date="2017-04" db="EMBL/GenBank/DDBJ databases">
        <authorList>
            <person name="Afonso C.L."/>
            <person name="Miller P.J."/>
            <person name="Scott M.A."/>
            <person name="Spackman E."/>
            <person name="Goraichik I."/>
            <person name="Dimitrov K.M."/>
            <person name="Suarez D.L."/>
            <person name="Swayne D.E."/>
        </authorList>
    </citation>
    <scope>NUCLEOTIDE SEQUENCE [LARGE SCALE GENOMIC DNA]</scope>
    <source>
        <strain evidence="1 2">DSM 5090</strain>
    </source>
</reference>
<organism evidence="1 2">
    <name type="scientific">Sporomusa malonica</name>
    <dbReference type="NCBI Taxonomy" id="112901"/>
    <lineage>
        <taxon>Bacteria</taxon>
        <taxon>Bacillati</taxon>
        <taxon>Bacillota</taxon>
        <taxon>Negativicutes</taxon>
        <taxon>Selenomonadales</taxon>
        <taxon>Sporomusaceae</taxon>
        <taxon>Sporomusa</taxon>
    </lineage>
</organism>
<dbReference type="RefSeq" id="WP_084574598.1">
    <property type="nucleotide sequence ID" value="NZ_CP155572.1"/>
</dbReference>
<evidence type="ECO:0000313" key="1">
    <source>
        <dbReference type="EMBL" id="SMC47236.1"/>
    </source>
</evidence>
<dbReference type="OrthoDB" id="5420534at2"/>
<dbReference type="AlphaFoldDB" id="A0A1W1ZFW5"/>
<sequence length="190" mass="21206">MGAIFNDLVQAALASKADHAAIAEVSQIKFVEDFRKACEQNVCRKYDTNWVCPPAVGPFEELKAQACTYKYGLLFQTVHQMKSSFDWNGMMAAKKVHDGVFRNLLDRVKNEYKLQSILPLNAGSCEFCAKCAYLDNEPCRFPDEAFASVEAYGIDVINLEKTCGIPYYNGKNTVSYVGLILFNIGAEESI</sequence>
<protein>
    <submittedName>
        <fullName evidence="1">Predicted metal-binding protein</fullName>
    </submittedName>
</protein>
<name>A0A1W1ZFW5_9FIRM</name>
<gene>
    <name evidence="1" type="ORF">SAMN04488500_103273</name>
</gene>
<dbReference type="Proteomes" id="UP000192738">
    <property type="component" value="Unassembled WGS sequence"/>
</dbReference>
<dbReference type="EMBL" id="FWXI01000003">
    <property type="protein sequence ID" value="SMC47236.1"/>
    <property type="molecule type" value="Genomic_DNA"/>
</dbReference>
<proteinExistence type="predicted"/>